<dbReference type="InterPro" id="IPR001781">
    <property type="entry name" value="Znf_LIM"/>
</dbReference>
<dbReference type="Pfam" id="PF21022">
    <property type="entry name" value="Rap-GAP_dimer"/>
    <property type="match status" value="1"/>
</dbReference>
<keyword evidence="1" id="KW-0343">GTPase activation</keyword>
<dbReference type="Pfam" id="PF00412">
    <property type="entry name" value="LIM"/>
    <property type="match status" value="1"/>
</dbReference>
<dbReference type="Gene3D" id="3.40.50.11210">
    <property type="entry name" value="Rap/Ran-GAP"/>
    <property type="match status" value="1"/>
</dbReference>
<feature type="region of interest" description="Disordered" evidence="5">
    <location>
        <begin position="47"/>
        <end position="97"/>
    </location>
</feature>
<evidence type="ECO:0008006" key="10">
    <source>
        <dbReference type="Google" id="ProtNLM"/>
    </source>
</evidence>
<feature type="region of interest" description="Disordered" evidence="5">
    <location>
        <begin position="244"/>
        <end position="351"/>
    </location>
</feature>
<feature type="region of interest" description="Disordered" evidence="5">
    <location>
        <begin position="493"/>
        <end position="553"/>
    </location>
</feature>
<feature type="region of interest" description="Disordered" evidence="5">
    <location>
        <begin position="369"/>
        <end position="459"/>
    </location>
</feature>
<evidence type="ECO:0000256" key="4">
    <source>
        <dbReference type="PROSITE-ProRule" id="PRU00125"/>
    </source>
</evidence>
<dbReference type="SMART" id="SM00132">
    <property type="entry name" value="LIM"/>
    <property type="match status" value="1"/>
</dbReference>
<keyword evidence="4" id="KW-0440">LIM domain</keyword>
<feature type="region of interest" description="Disordered" evidence="5">
    <location>
        <begin position="145"/>
        <end position="205"/>
    </location>
</feature>
<feature type="compositionally biased region" description="Basic and acidic residues" evidence="5">
    <location>
        <begin position="308"/>
        <end position="318"/>
    </location>
</feature>
<evidence type="ECO:0000313" key="9">
    <source>
        <dbReference type="Proteomes" id="UP001527925"/>
    </source>
</evidence>
<evidence type="ECO:0000256" key="1">
    <source>
        <dbReference type="ARBA" id="ARBA00022468"/>
    </source>
</evidence>
<dbReference type="InterPro" id="IPR000331">
    <property type="entry name" value="Rap/Ran_GAP_dom"/>
</dbReference>
<dbReference type="InterPro" id="IPR035974">
    <property type="entry name" value="Rap/Ran-GAP_sf"/>
</dbReference>
<feature type="domain" description="Rap-GAP" evidence="7">
    <location>
        <begin position="869"/>
        <end position="1096"/>
    </location>
</feature>
<dbReference type="PANTHER" id="PTHR15711">
    <property type="entry name" value="RAP GTPASE-ACTIVATING PROTEIN"/>
    <property type="match status" value="1"/>
</dbReference>
<feature type="compositionally biased region" description="Low complexity" evidence="5">
    <location>
        <begin position="48"/>
        <end position="84"/>
    </location>
</feature>
<dbReference type="PROSITE" id="PS50085">
    <property type="entry name" value="RAPGAP"/>
    <property type="match status" value="1"/>
</dbReference>
<feature type="compositionally biased region" description="Low complexity" evidence="5">
    <location>
        <begin position="1289"/>
        <end position="1305"/>
    </location>
</feature>
<feature type="domain" description="LIM zinc-binding" evidence="6">
    <location>
        <begin position="1"/>
        <end position="49"/>
    </location>
</feature>
<evidence type="ECO:0000256" key="3">
    <source>
        <dbReference type="ARBA" id="ARBA00022833"/>
    </source>
</evidence>
<feature type="compositionally biased region" description="Low complexity" evidence="5">
    <location>
        <begin position="165"/>
        <end position="185"/>
    </location>
</feature>
<dbReference type="CDD" id="cd09358">
    <property type="entry name" value="LIM_Mical_like"/>
    <property type="match status" value="1"/>
</dbReference>
<feature type="region of interest" description="Disordered" evidence="5">
    <location>
        <begin position="108"/>
        <end position="127"/>
    </location>
</feature>
<proteinExistence type="predicted"/>
<feature type="compositionally biased region" description="Polar residues" evidence="5">
    <location>
        <begin position="280"/>
        <end position="307"/>
    </location>
</feature>
<feature type="compositionally biased region" description="Low complexity" evidence="5">
    <location>
        <begin position="1262"/>
        <end position="1282"/>
    </location>
</feature>
<keyword evidence="2 4" id="KW-0479">Metal-binding</keyword>
<gene>
    <name evidence="8" type="ORF">HK105_202161</name>
</gene>
<reference evidence="8 9" key="1">
    <citation type="submission" date="2023-09" db="EMBL/GenBank/DDBJ databases">
        <title>Pangenome analysis of Batrachochytrium dendrobatidis and related Chytrids.</title>
        <authorList>
            <person name="Yacoub M.N."/>
            <person name="Stajich J.E."/>
            <person name="James T.Y."/>
        </authorList>
    </citation>
    <scope>NUCLEOTIDE SEQUENCE [LARGE SCALE GENOMIC DNA]</scope>
    <source>
        <strain evidence="8 9">JEL0888</strain>
    </source>
</reference>
<dbReference type="Gene3D" id="6.10.140.210">
    <property type="match status" value="1"/>
</dbReference>
<dbReference type="Proteomes" id="UP001527925">
    <property type="component" value="Unassembled WGS sequence"/>
</dbReference>
<dbReference type="PANTHER" id="PTHR15711:SF22">
    <property type="entry name" value="RAP-GAP DOMAIN-CONTAINING PROTEIN"/>
    <property type="match status" value="1"/>
</dbReference>
<evidence type="ECO:0000256" key="5">
    <source>
        <dbReference type="SAM" id="MobiDB-lite"/>
    </source>
</evidence>
<feature type="compositionally biased region" description="Polar residues" evidence="5">
    <location>
        <begin position="1180"/>
        <end position="1190"/>
    </location>
</feature>
<evidence type="ECO:0000259" key="7">
    <source>
        <dbReference type="PROSITE" id="PS50085"/>
    </source>
</evidence>
<dbReference type="PROSITE" id="PS50023">
    <property type="entry name" value="LIM_DOMAIN_2"/>
    <property type="match status" value="1"/>
</dbReference>
<feature type="region of interest" description="Disordered" evidence="5">
    <location>
        <begin position="1216"/>
        <end position="1237"/>
    </location>
</feature>
<dbReference type="Gene3D" id="2.10.110.10">
    <property type="entry name" value="Cysteine Rich Protein"/>
    <property type="match status" value="1"/>
</dbReference>
<protein>
    <recommendedName>
        <fullName evidence="10">Rap-GAP domain-containing protein</fullName>
    </recommendedName>
</protein>
<evidence type="ECO:0000256" key="2">
    <source>
        <dbReference type="ARBA" id="ARBA00022723"/>
    </source>
</evidence>
<name>A0ABR4NFC6_9FUNG</name>
<feature type="region of interest" description="Disordered" evidence="5">
    <location>
        <begin position="1259"/>
        <end position="1310"/>
    </location>
</feature>
<feature type="compositionally biased region" description="Low complexity" evidence="5">
    <location>
        <begin position="1135"/>
        <end position="1156"/>
    </location>
</feature>
<dbReference type="EMBL" id="JADGIZ020000007">
    <property type="protein sequence ID" value="KAL2918234.1"/>
    <property type="molecule type" value="Genomic_DNA"/>
</dbReference>
<comment type="caution">
    <text evidence="8">The sequence shown here is derived from an EMBL/GenBank/DDBJ whole genome shotgun (WGS) entry which is preliminary data.</text>
</comment>
<dbReference type="InterPro" id="IPR050989">
    <property type="entry name" value="Rap1_Ran_GAP"/>
</dbReference>
<feature type="compositionally biased region" description="Low complexity" evidence="5">
    <location>
        <begin position="426"/>
        <end position="445"/>
    </location>
</feature>
<accession>A0ABR4NFC6</accession>
<evidence type="ECO:0000259" key="6">
    <source>
        <dbReference type="PROSITE" id="PS50023"/>
    </source>
</evidence>
<keyword evidence="3 4" id="KW-0862">Zinc</keyword>
<feature type="compositionally biased region" description="Pro residues" evidence="5">
    <location>
        <begin position="386"/>
        <end position="398"/>
    </location>
</feature>
<organism evidence="8 9">
    <name type="scientific">Polyrhizophydium stewartii</name>
    <dbReference type="NCBI Taxonomy" id="2732419"/>
    <lineage>
        <taxon>Eukaryota</taxon>
        <taxon>Fungi</taxon>
        <taxon>Fungi incertae sedis</taxon>
        <taxon>Chytridiomycota</taxon>
        <taxon>Chytridiomycota incertae sedis</taxon>
        <taxon>Chytridiomycetes</taxon>
        <taxon>Rhizophydiales</taxon>
        <taxon>Rhizophydiales incertae sedis</taxon>
        <taxon>Polyrhizophydium</taxon>
    </lineage>
</organism>
<feature type="region of interest" description="Disordered" evidence="5">
    <location>
        <begin position="1124"/>
        <end position="1192"/>
    </location>
</feature>
<evidence type="ECO:0000313" key="8">
    <source>
        <dbReference type="EMBL" id="KAL2918234.1"/>
    </source>
</evidence>
<dbReference type="SUPFAM" id="SSF111347">
    <property type="entry name" value="Rap/Ran-GAP"/>
    <property type="match status" value="1"/>
</dbReference>
<keyword evidence="9" id="KW-1185">Reference proteome</keyword>
<sequence>MEAATADGKIFHKTCFKCAACKRTLAPGNFASLRGAFYCPHHAPRDPAPAASAPAMPRAASTSPSASLAHLAAADAAHDAPLSPARDRRSGSISRTFARIKKSFSRTISPKDAAAPDDDQAPMSPLDYDASPFAYKAAHDSAAFSPLADPPALPQHDSAHSHNPQAMQQSQHQQQQQSQQPQRSSVISRVKRAFSASRSKPELSAEPSAAAAAAAAASIAPPAPLPAQDAARSARFASSPHIPLADATASAPSPVPVCQPRTPHAPSDPQSPPRQQQQRTGSASPATPSRQRISAIFRSSSRLSTGSDRLRNDPDDPAARGPLSATAIHARDASRDSIASPDPDNPRSTRRRASTLGTFFGFGSQTKLDAQAAPPQNHHNHHQPRPHPPAGTHPPQSPGGPFMSDHMLSPHAGLGAPAAYTDRRASSGGDYASDAAAAATSPTRATGHRSRPQVTHESRESFIGSFRWGSRTSIIPNKVSDALSAFEARSKDAAAQGTTATSPVSGGAASDRHGPRSPAGHSSATDLSKWRAGTSSAQSPCRPLDVGPPVLPAIEPDATTISLESALSMHQPSTAGSASLLEHKPSAADMDPNAKINQLIELQAKIKSSTREILQCCERLKTLPNDQHRKPVLADFLTVFRPLRDSLRRFIELTNSVVTVVDLRRSGIELMKFEKEITSDMVAGTVKSLDEFRHLLASINTNIEFVMRRYPQNERRLMIKPTAGFKEEGSYEASIIAEDRPIHGKNPYRDYILEHVPDAQYYRRHFVNDPHTTYIGVMEKLGPVIISLRKEELQDRAGGGEHGQSSERAYRAILRIKEQTERRELINPAQIKKSILGKVSTRSILQLLHKDLNPSKLKVVDDKSVEQRVMALDELRHSAKYKIGVILVQPGQTTDNEYLGNAGGSEGYERFLGILGDRVELKGFKGFAGGLDTSNGRTGTHSIYTCWRKFEIMFHVATMLPLLSADEQHIDRKRHIGNDIINIVYLEGDAQFDPNSIRSQFTHVFIVVKEEPHVADDASPGGGAETGQPGYRVAVASNSDVPRFGPLLPEPSVFVNMGELREFLMCKMINGENAAYKAPKFAKPHQRTHHAMFDSIIEDFAANMSRKPSRNDSERRHDRFWSREHVVDPSGQHQAAAASSSAAASPASSVMSPMSPQLKPASFVHSSSSNLRSLLPGATPAQSHGASPTSADIPRATAAAAAMDRLRVLHKRASAHVVDRADSNASSPSAGAGGPTAGAAATIPALTLAAALSDTDLRSTSDLDNESLGSGLGDSTSGLTSDSHSRTNLSLGGSTAAAGPGSTTAWLDDPRGLTHTDANAATMCIHDDPLSRAVLADGAV</sequence>
<dbReference type="Pfam" id="PF02145">
    <property type="entry name" value="Rap_GAP"/>
    <property type="match status" value="1"/>
</dbReference>